<comment type="caution">
    <text evidence="1">The sequence shown here is derived from an EMBL/GenBank/DDBJ whole genome shotgun (WGS) entry which is preliminary data.</text>
</comment>
<dbReference type="Proteomes" id="UP000076400">
    <property type="component" value="Unassembled WGS sequence"/>
</dbReference>
<keyword evidence="2" id="KW-1185">Reference proteome</keyword>
<accession>A0A154VWR8</accession>
<organism evidence="1 2">
    <name type="scientific">Oceanibaculum pacificum</name>
    <dbReference type="NCBI Taxonomy" id="580166"/>
    <lineage>
        <taxon>Bacteria</taxon>
        <taxon>Pseudomonadati</taxon>
        <taxon>Pseudomonadota</taxon>
        <taxon>Alphaproteobacteria</taxon>
        <taxon>Rhodospirillales</taxon>
        <taxon>Oceanibaculaceae</taxon>
        <taxon>Oceanibaculum</taxon>
    </lineage>
</organism>
<dbReference type="OrthoDB" id="3010260at2"/>
<dbReference type="RefSeq" id="WP_036853254.1">
    <property type="nucleotide sequence ID" value="NZ_LPXN01000128.1"/>
</dbReference>
<dbReference type="STRING" id="580166.AUP43_11470"/>
<protein>
    <recommendedName>
        <fullName evidence="3">Phage protein</fullName>
    </recommendedName>
</protein>
<sequence length="76" mass="8945">MKKYWVVEDHLGGGLYLMSENTSEKELEEVEDYCETCGDNDSIIGQFSNWKQLKKEMTDDEGWCPYSDEYLQSVFE</sequence>
<gene>
    <name evidence="1" type="ORF">AUP43_11470</name>
</gene>
<dbReference type="AlphaFoldDB" id="A0A154VWR8"/>
<evidence type="ECO:0000313" key="2">
    <source>
        <dbReference type="Proteomes" id="UP000076400"/>
    </source>
</evidence>
<name>A0A154VWR8_9PROT</name>
<evidence type="ECO:0000313" key="1">
    <source>
        <dbReference type="EMBL" id="KZD05658.1"/>
    </source>
</evidence>
<reference evidence="1 2" key="1">
    <citation type="submission" date="2015-12" db="EMBL/GenBank/DDBJ databases">
        <title>Genome sequence of Oceanibaculum pacificum MCCC 1A02656.</title>
        <authorList>
            <person name="Lu L."/>
            <person name="Lai Q."/>
            <person name="Shao Z."/>
            <person name="Qian P."/>
        </authorList>
    </citation>
    <scope>NUCLEOTIDE SEQUENCE [LARGE SCALE GENOMIC DNA]</scope>
    <source>
        <strain evidence="1 2">MCCC 1A02656</strain>
    </source>
</reference>
<proteinExistence type="predicted"/>
<dbReference type="EMBL" id="LPXN01000128">
    <property type="protein sequence ID" value="KZD05658.1"/>
    <property type="molecule type" value="Genomic_DNA"/>
</dbReference>
<evidence type="ECO:0008006" key="3">
    <source>
        <dbReference type="Google" id="ProtNLM"/>
    </source>
</evidence>